<feature type="domain" description="Integrase catalytic" evidence="1">
    <location>
        <begin position="32"/>
        <end position="190"/>
    </location>
</feature>
<evidence type="ECO:0000313" key="3">
    <source>
        <dbReference type="Proteomes" id="UP000028760"/>
    </source>
</evidence>
<dbReference type="eggNOG" id="ENOG502STUX">
    <property type="taxonomic scope" value="Eukaryota"/>
</dbReference>
<dbReference type="GeneTree" id="ENSGT01000000214408"/>
<protein>
    <recommendedName>
        <fullName evidence="1">Integrase catalytic domain-containing protein</fullName>
    </recommendedName>
</protein>
<dbReference type="PANTHER" id="PTHR37984:SF15">
    <property type="entry name" value="INTEGRASE CATALYTIC DOMAIN-CONTAINING PROTEIN"/>
    <property type="match status" value="1"/>
</dbReference>
<dbReference type="PROSITE" id="PS50994">
    <property type="entry name" value="INTEGRASE"/>
    <property type="match status" value="1"/>
</dbReference>
<organism evidence="2 3">
    <name type="scientific">Poecilia formosa</name>
    <name type="common">Amazon molly</name>
    <name type="synonym">Limia formosa</name>
    <dbReference type="NCBI Taxonomy" id="48698"/>
    <lineage>
        <taxon>Eukaryota</taxon>
        <taxon>Metazoa</taxon>
        <taxon>Chordata</taxon>
        <taxon>Craniata</taxon>
        <taxon>Vertebrata</taxon>
        <taxon>Euteleostomi</taxon>
        <taxon>Actinopterygii</taxon>
        <taxon>Neopterygii</taxon>
        <taxon>Teleostei</taxon>
        <taxon>Neoteleostei</taxon>
        <taxon>Acanthomorphata</taxon>
        <taxon>Ovalentaria</taxon>
        <taxon>Atherinomorphae</taxon>
        <taxon>Cyprinodontiformes</taxon>
        <taxon>Poeciliidae</taxon>
        <taxon>Poeciliinae</taxon>
        <taxon>Poecilia</taxon>
    </lineage>
</organism>
<dbReference type="InterPro" id="IPR036397">
    <property type="entry name" value="RNaseH_sf"/>
</dbReference>
<dbReference type="GO" id="GO:0015074">
    <property type="term" value="P:DNA integration"/>
    <property type="evidence" value="ECO:0007669"/>
    <property type="project" value="InterPro"/>
</dbReference>
<reference evidence="2" key="3">
    <citation type="submission" date="2025-09" db="UniProtKB">
        <authorList>
            <consortium name="Ensembl"/>
        </authorList>
    </citation>
    <scope>IDENTIFICATION</scope>
</reference>
<dbReference type="SUPFAM" id="SSF53098">
    <property type="entry name" value="Ribonuclease H-like"/>
    <property type="match status" value="1"/>
</dbReference>
<proteinExistence type="predicted"/>
<dbReference type="Ensembl" id="ENSPFOT00000026457.1">
    <property type="protein sequence ID" value="ENSPFOP00000023987.1"/>
    <property type="gene ID" value="ENSPFOG00000021758.1"/>
</dbReference>
<dbReference type="Proteomes" id="UP000028760">
    <property type="component" value="Unassembled WGS sequence"/>
</dbReference>
<dbReference type="GO" id="GO:0003676">
    <property type="term" value="F:nucleic acid binding"/>
    <property type="evidence" value="ECO:0007669"/>
    <property type="project" value="InterPro"/>
</dbReference>
<dbReference type="InterPro" id="IPR001584">
    <property type="entry name" value="Integrase_cat-core"/>
</dbReference>
<dbReference type="FunFam" id="3.30.420.10:FF:000032">
    <property type="entry name" value="Retrovirus-related Pol polyprotein from transposon 297-like Protein"/>
    <property type="match status" value="1"/>
</dbReference>
<dbReference type="InterPro" id="IPR050951">
    <property type="entry name" value="Retrovirus_Pol_polyprotein"/>
</dbReference>
<dbReference type="PANTHER" id="PTHR37984">
    <property type="entry name" value="PROTEIN CBG26694"/>
    <property type="match status" value="1"/>
</dbReference>
<dbReference type="Gene3D" id="3.30.420.10">
    <property type="entry name" value="Ribonuclease H-like superfamily/Ribonuclease H"/>
    <property type="match status" value="1"/>
</dbReference>
<reference evidence="3" key="1">
    <citation type="submission" date="2013-10" db="EMBL/GenBank/DDBJ databases">
        <authorList>
            <person name="Schartl M."/>
            <person name="Warren W."/>
        </authorList>
    </citation>
    <scope>NUCLEOTIDE SEQUENCE [LARGE SCALE GENOMIC DNA]</scope>
    <source>
        <strain evidence="3">female</strain>
    </source>
</reference>
<dbReference type="EMBL" id="AYCK01012396">
    <property type="status" value="NOT_ANNOTATED_CDS"/>
    <property type="molecule type" value="Genomic_DNA"/>
</dbReference>
<sequence>MEKRVQCFQNGCVVCSLQKNRVEQRAPLKPIVVSYPLEVVALDFLSLRRPSDTYQSILVMTDMFTRYSWAVPTRDQTAQTTVRAIWSHVIQPFGCPARFHSDQGPNFESELMKELCSLYGVSKSRTTPYHPAGNGRVERMNQTLLNMLRSLEVEKQSRWPEHLPELLHAYNNVIHSATGFAPSYLMFGRHLRLPVDLSLGVLDTQPRRDLQGWVLEHHQKLSHAYEVARNKMSSAANNEKRCYDKKAKASALKHSLSPLNGLSDSVFKSRLNVLLFRQAFVRS</sequence>
<dbReference type="InterPro" id="IPR012337">
    <property type="entry name" value="RNaseH-like_sf"/>
</dbReference>
<evidence type="ECO:0000313" key="2">
    <source>
        <dbReference type="Ensembl" id="ENSPFOP00000023987.1"/>
    </source>
</evidence>
<dbReference type="STRING" id="48698.ENSPFOP00000023987"/>
<dbReference type="Pfam" id="PF00665">
    <property type="entry name" value="rve"/>
    <property type="match status" value="1"/>
</dbReference>
<evidence type="ECO:0000259" key="1">
    <source>
        <dbReference type="PROSITE" id="PS50994"/>
    </source>
</evidence>
<accession>A0A096LXU6</accession>
<reference evidence="2" key="2">
    <citation type="submission" date="2025-08" db="UniProtKB">
        <authorList>
            <consortium name="Ensembl"/>
        </authorList>
    </citation>
    <scope>IDENTIFICATION</scope>
</reference>
<dbReference type="OMA" id="AYHSMGN"/>
<name>A0A096LXU6_POEFO</name>
<dbReference type="AlphaFoldDB" id="A0A096LXU6"/>
<keyword evidence="3" id="KW-1185">Reference proteome</keyword>